<keyword evidence="5" id="KW-1185">Reference proteome</keyword>
<dbReference type="SUPFAM" id="SSF54637">
    <property type="entry name" value="Thioesterase/thiol ester dehydrase-isomerase"/>
    <property type="match status" value="1"/>
</dbReference>
<name>A0ABP4WL75_9MICO</name>
<comment type="similarity">
    <text evidence="1">Belongs to the 4-hydroxybenzoyl-CoA thioesterase family.</text>
</comment>
<dbReference type="Gene3D" id="3.10.129.10">
    <property type="entry name" value="Hotdog Thioesterase"/>
    <property type="match status" value="1"/>
</dbReference>
<dbReference type="Proteomes" id="UP001501475">
    <property type="component" value="Unassembled WGS sequence"/>
</dbReference>
<organism evidence="4 5">
    <name type="scientific">Nostocoides vanveenii</name>
    <dbReference type="NCBI Taxonomy" id="330835"/>
    <lineage>
        <taxon>Bacteria</taxon>
        <taxon>Bacillati</taxon>
        <taxon>Actinomycetota</taxon>
        <taxon>Actinomycetes</taxon>
        <taxon>Micrococcales</taxon>
        <taxon>Intrasporangiaceae</taxon>
        <taxon>Nostocoides</taxon>
    </lineage>
</organism>
<dbReference type="InterPro" id="IPR006684">
    <property type="entry name" value="YbgC/YbaW"/>
</dbReference>
<dbReference type="PANTHER" id="PTHR31793">
    <property type="entry name" value="4-HYDROXYBENZOYL-COA THIOESTERASE FAMILY MEMBER"/>
    <property type="match status" value="1"/>
</dbReference>
<dbReference type="InterPro" id="IPR029069">
    <property type="entry name" value="HotDog_dom_sf"/>
</dbReference>
<comment type="caution">
    <text evidence="4">The sequence shown here is derived from an EMBL/GenBank/DDBJ whole genome shotgun (WGS) entry which is preliminary data.</text>
</comment>
<dbReference type="Pfam" id="PF03061">
    <property type="entry name" value="4HBT"/>
    <property type="match status" value="1"/>
</dbReference>
<dbReference type="PANTHER" id="PTHR31793:SF27">
    <property type="entry name" value="NOVEL THIOESTERASE SUPERFAMILY DOMAIN AND SAPOSIN A-TYPE DOMAIN CONTAINING PROTEIN (0610012H03RIK)"/>
    <property type="match status" value="1"/>
</dbReference>
<evidence type="ECO:0000259" key="3">
    <source>
        <dbReference type="Pfam" id="PF03061"/>
    </source>
</evidence>
<dbReference type="NCBIfam" id="TIGR00051">
    <property type="entry name" value="YbgC/FadM family acyl-CoA thioesterase"/>
    <property type="match status" value="1"/>
</dbReference>
<dbReference type="CDD" id="cd00586">
    <property type="entry name" value="4HBT"/>
    <property type="match status" value="1"/>
</dbReference>
<evidence type="ECO:0000313" key="4">
    <source>
        <dbReference type="EMBL" id="GAA1755242.1"/>
    </source>
</evidence>
<proteinExistence type="inferred from homology"/>
<keyword evidence="2" id="KW-0378">Hydrolase</keyword>
<gene>
    <name evidence="4" type="ORF">GCM10009810_13800</name>
</gene>
<feature type="domain" description="Thioesterase" evidence="3">
    <location>
        <begin position="17"/>
        <end position="100"/>
    </location>
</feature>
<dbReference type="EMBL" id="BAAAPN010000034">
    <property type="protein sequence ID" value="GAA1755242.1"/>
    <property type="molecule type" value="Genomic_DNA"/>
</dbReference>
<dbReference type="InterPro" id="IPR006683">
    <property type="entry name" value="Thioestr_dom"/>
</dbReference>
<evidence type="ECO:0000256" key="2">
    <source>
        <dbReference type="ARBA" id="ARBA00022801"/>
    </source>
</evidence>
<dbReference type="InterPro" id="IPR050563">
    <property type="entry name" value="4-hydroxybenzoyl-CoA_TE"/>
</dbReference>
<protein>
    <submittedName>
        <fullName evidence="4">Thioesterase family protein</fullName>
    </submittedName>
</protein>
<sequence length="137" mass="15128">MAAVYTHRVRYHETDAQGFLFNARYLEVADVAMTEWLRSLGFTYDALVADGLDVSVVTATIHFKSPARFDDVLDADVRCTRVGRSSFVLAVEISRAGDAVATVDLVYVNVDTATATSRPLPEFFTRALVDPRDGPRP</sequence>
<dbReference type="PIRSF" id="PIRSF003230">
    <property type="entry name" value="YbgC"/>
    <property type="match status" value="1"/>
</dbReference>
<accession>A0ABP4WL75</accession>
<evidence type="ECO:0000313" key="5">
    <source>
        <dbReference type="Proteomes" id="UP001501475"/>
    </source>
</evidence>
<reference evidence="5" key="1">
    <citation type="journal article" date="2019" name="Int. J. Syst. Evol. Microbiol.">
        <title>The Global Catalogue of Microorganisms (GCM) 10K type strain sequencing project: providing services to taxonomists for standard genome sequencing and annotation.</title>
        <authorList>
            <consortium name="The Broad Institute Genomics Platform"/>
            <consortium name="The Broad Institute Genome Sequencing Center for Infectious Disease"/>
            <person name="Wu L."/>
            <person name="Ma J."/>
        </authorList>
    </citation>
    <scope>NUCLEOTIDE SEQUENCE [LARGE SCALE GENOMIC DNA]</scope>
    <source>
        <strain evidence="5">JCM 15591</strain>
    </source>
</reference>
<evidence type="ECO:0000256" key="1">
    <source>
        <dbReference type="ARBA" id="ARBA00005953"/>
    </source>
</evidence>